<feature type="region of interest" description="Disordered" evidence="6">
    <location>
        <begin position="1"/>
        <end position="26"/>
    </location>
</feature>
<evidence type="ECO:0000256" key="6">
    <source>
        <dbReference type="SAM" id="MobiDB-lite"/>
    </source>
</evidence>
<dbReference type="InterPro" id="IPR006118">
    <property type="entry name" value="Recombinase_CS"/>
</dbReference>
<dbReference type="GO" id="GO:0000150">
    <property type="term" value="F:DNA strand exchange activity"/>
    <property type="evidence" value="ECO:0007669"/>
    <property type="project" value="InterPro"/>
</dbReference>
<dbReference type="InterPro" id="IPR038109">
    <property type="entry name" value="DNA_bind_recomb_sf"/>
</dbReference>
<dbReference type="Gene3D" id="3.90.1750.20">
    <property type="entry name" value="Putative Large Serine Recombinase, Chain B, Domain 2"/>
    <property type="match status" value="1"/>
</dbReference>
<evidence type="ECO:0000256" key="4">
    <source>
        <dbReference type="PIRSR" id="PIRSR606118-50"/>
    </source>
</evidence>
<dbReference type="PROSITE" id="PS00397">
    <property type="entry name" value="RECOMBINASES_1"/>
    <property type="match status" value="1"/>
</dbReference>
<reference evidence="8 9" key="1">
    <citation type="journal article" date="2013" name="ISME J.">
        <title>A metabolic model for members of the genus Tetrasphaera involved in enhanced biological phosphorus removal.</title>
        <authorList>
            <person name="Kristiansen R."/>
            <person name="Nguyen H.T.T."/>
            <person name="Saunders A.M."/>
            <person name="Nielsen J.L."/>
            <person name="Wimmer R."/>
            <person name="Le V.Q."/>
            <person name="McIlroy S.J."/>
            <person name="Petrovski S."/>
            <person name="Seviour R.J."/>
            <person name="Calteau A."/>
            <person name="Nielsen K.L."/>
            <person name="Nielsen P.H."/>
        </authorList>
    </citation>
    <scope>NUCLEOTIDE SEQUENCE [LARGE SCALE GENOMIC DNA]</scope>
    <source>
        <strain evidence="8 9">Lp2</strain>
    </source>
</reference>
<dbReference type="AlphaFoldDB" id="N0E000"/>
<dbReference type="PANTHER" id="PTHR30461">
    <property type="entry name" value="DNA-INVERTASE FROM LAMBDOID PROPHAGE"/>
    <property type="match status" value="1"/>
</dbReference>
<dbReference type="InterPro" id="IPR050639">
    <property type="entry name" value="SSR_resolvase"/>
</dbReference>
<dbReference type="InterPro" id="IPR036162">
    <property type="entry name" value="Resolvase-like_N_sf"/>
</dbReference>
<dbReference type="SMART" id="SM00857">
    <property type="entry name" value="Resolvase"/>
    <property type="match status" value="1"/>
</dbReference>
<accession>N0E000</accession>
<dbReference type="STRING" id="1193181.BN10_530029"/>
<keyword evidence="2" id="KW-0238">DNA-binding</keyword>
<dbReference type="EMBL" id="CAIZ01000123">
    <property type="protein sequence ID" value="CCH70213.1"/>
    <property type="molecule type" value="Genomic_DNA"/>
</dbReference>
<protein>
    <submittedName>
        <fullName evidence="8">Resolvase domain protein</fullName>
    </submittedName>
</protein>
<evidence type="ECO:0000256" key="5">
    <source>
        <dbReference type="PROSITE-ProRule" id="PRU10137"/>
    </source>
</evidence>
<dbReference type="GO" id="GO:0015074">
    <property type="term" value="P:DNA integration"/>
    <property type="evidence" value="ECO:0007669"/>
    <property type="project" value="UniProtKB-KW"/>
</dbReference>
<feature type="active site" description="O-(5'-phospho-DNA)-serine intermediate" evidence="4 5">
    <location>
        <position position="41"/>
    </location>
</feature>
<proteinExistence type="predicted"/>
<gene>
    <name evidence="8" type="ORF">BN10_530029</name>
</gene>
<dbReference type="HOGENOM" id="CLU_849745_0_0_11"/>
<name>N0E000_9MICO</name>
<organism evidence="8 9">
    <name type="scientific">Phycicoccus elongatus Lp2</name>
    <dbReference type="NCBI Taxonomy" id="1193181"/>
    <lineage>
        <taxon>Bacteria</taxon>
        <taxon>Bacillati</taxon>
        <taxon>Actinomycetota</taxon>
        <taxon>Actinomycetes</taxon>
        <taxon>Micrococcales</taxon>
        <taxon>Intrasporangiaceae</taxon>
        <taxon>Phycicoccus</taxon>
    </lineage>
</organism>
<sequence length="327" mass="36396">MREACPDNPMALSALPPRQEELQMSTQASSQKIAISYLRVSTTRQMNTGSDVVADGNCIATQRIANQAKADEMGAVIQKEFIEPGASAQSIDKRPVFKRALAYLASHPEVDYVIIYMRSRAFRNLADAVMTKRRLEAEGVRLISAKEDFGEGIMADAMEAVTDIINEVQVRMSGEDIKVKMQHKAERGGTNGRARLGYKNVRIEHEGRQVNSIELDPERAHLIRKAFELFATGDYTVDRVLATVTDMGLTTRPTRRYKGGPISRSAMHRILIEPYYKGVVVYKGEQYPGRHTSPSLMWTCGTRCSASWSIAQRADSVIACTTTTSRD</sequence>
<feature type="domain" description="Resolvase/invertase-type recombinase catalytic" evidence="7">
    <location>
        <begin position="34"/>
        <end position="190"/>
    </location>
</feature>
<keyword evidence="9" id="KW-1185">Reference proteome</keyword>
<evidence type="ECO:0000259" key="7">
    <source>
        <dbReference type="SMART" id="SM00857"/>
    </source>
</evidence>
<dbReference type="PANTHER" id="PTHR30461:SF23">
    <property type="entry name" value="DNA RECOMBINASE-RELATED"/>
    <property type="match status" value="1"/>
</dbReference>
<dbReference type="InterPro" id="IPR006119">
    <property type="entry name" value="Resolv_N"/>
</dbReference>
<dbReference type="Pfam" id="PF00239">
    <property type="entry name" value="Resolvase"/>
    <property type="match status" value="1"/>
</dbReference>
<dbReference type="Pfam" id="PF07508">
    <property type="entry name" value="Recombinase"/>
    <property type="match status" value="1"/>
</dbReference>
<evidence type="ECO:0000256" key="1">
    <source>
        <dbReference type="ARBA" id="ARBA00022908"/>
    </source>
</evidence>
<evidence type="ECO:0000313" key="9">
    <source>
        <dbReference type="Proteomes" id="UP000013167"/>
    </source>
</evidence>
<dbReference type="SUPFAM" id="SSF53041">
    <property type="entry name" value="Resolvase-like"/>
    <property type="match status" value="1"/>
</dbReference>
<dbReference type="GO" id="GO:0003677">
    <property type="term" value="F:DNA binding"/>
    <property type="evidence" value="ECO:0007669"/>
    <property type="project" value="UniProtKB-KW"/>
</dbReference>
<evidence type="ECO:0000256" key="2">
    <source>
        <dbReference type="ARBA" id="ARBA00023125"/>
    </source>
</evidence>
<evidence type="ECO:0000313" key="8">
    <source>
        <dbReference type="EMBL" id="CCH70213.1"/>
    </source>
</evidence>
<dbReference type="eggNOG" id="COG1961">
    <property type="taxonomic scope" value="Bacteria"/>
</dbReference>
<keyword evidence="1" id="KW-0229">DNA integration</keyword>
<keyword evidence="3" id="KW-0233">DNA recombination</keyword>
<comment type="caution">
    <text evidence="8">The sequence shown here is derived from an EMBL/GenBank/DDBJ whole genome shotgun (WGS) entry which is preliminary data.</text>
</comment>
<dbReference type="Gene3D" id="3.40.50.1390">
    <property type="entry name" value="Resolvase, N-terminal catalytic domain"/>
    <property type="match status" value="1"/>
</dbReference>
<dbReference type="CDD" id="cd00338">
    <property type="entry name" value="Ser_Recombinase"/>
    <property type="match status" value="1"/>
</dbReference>
<evidence type="ECO:0000256" key="3">
    <source>
        <dbReference type="ARBA" id="ARBA00023172"/>
    </source>
</evidence>
<dbReference type="Proteomes" id="UP000013167">
    <property type="component" value="Unassembled WGS sequence"/>
</dbReference>
<dbReference type="InterPro" id="IPR011109">
    <property type="entry name" value="DNA_bind_recombinase_dom"/>
</dbReference>